<sequence>MDELERALVADSAAASPSHILEGLSQDLADRVVPGATHTIYAEVWHVTFWQQITLDWVHAKETPVPEHAAGGFPGEKERAAESWHELCGRFFAGLEEAAAAARDTCRLDESIRCPSPAGKPVRVMSVRDQVISLAAHNAYHFGRVVLLRQMLGVWPPASGGYTW</sequence>
<protein>
    <recommendedName>
        <fullName evidence="1">DinB-like domain-containing protein</fullName>
    </recommendedName>
</protein>
<dbReference type="InterPro" id="IPR024775">
    <property type="entry name" value="DinB-like"/>
</dbReference>
<dbReference type="Proteomes" id="UP000289437">
    <property type="component" value="Unassembled WGS sequence"/>
</dbReference>
<evidence type="ECO:0000313" key="3">
    <source>
        <dbReference type="Proteomes" id="UP000289437"/>
    </source>
</evidence>
<organism evidence="2 3">
    <name type="scientific">Granulicella sibirica</name>
    <dbReference type="NCBI Taxonomy" id="2479048"/>
    <lineage>
        <taxon>Bacteria</taxon>
        <taxon>Pseudomonadati</taxon>
        <taxon>Acidobacteriota</taxon>
        <taxon>Terriglobia</taxon>
        <taxon>Terriglobales</taxon>
        <taxon>Acidobacteriaceae</taxon>
        <taxon>Granulicella</taxon>
    </lineage>
</organism>
<dbReference type="Gene3D" id="1.20.120.450">
    <property type="entry name" value="dinb family like domain"/>
    <property type="match status" value="1"/>
</dbReference>
<name>A0A4Q0SZ65_9BACT</name>
<dbReference type="RefSeq" id="WP_128914286.1">
    <property type="nucleotide sequence ID" value="NZ_RDSM01000003.1"/>
</dbReference>
<reference evidence="2 3" key="1">
    <citation type="submission" date="2018-11" db="EMBL/GenBank/DDBJ databases">
        <authorList>
            <person name="Mardanov A.V."/>
            <person name="Ravin N.V."/>
            <person name="Dedysh S.N."/>
        </authorList>
    </citation>
    <scope>NUCLEOTIDE SEQUENCE [LARGE SCALE GENOMIC DNA]</scope>
    <source>
        <strain evidence="2 3">AF10</strain>
    </source>
</reference>
<gene>
    <name evidence="2" type="ORF">GRAN_3614</name>
</gene>
<dbReference type="Pfam" id="PF12867">
    <property type="entry name" value="DinB_2"/>
    <property type="match status" value="1"/>
</dbReference>
<dbReference type="OrthoDB" id="9798830at2"/>
<proteinExistence type="predicted"/>
<comment type="caution">
    <text evidence="2">The sequence shown here is derived from an EMBL/GenBank/DDBJ whole genome shotgun (WGS) entry which is preliminary data.</text>
</comment>
<accession>A0A4Q0SZ65</accession>
<dbReference type="InterPro" id="IPR034660">
    <property type="entry name" value="DinB/YfiT-like"/>
</dbReference>
<dbReference type="AlphaFoldDB" id="A0A4Q0SZ65"/>
<dbReference type="SUPFAM" id="SSF109854">
    <property type="entry name" value="DinB/YfiT-like putative metalloenzymes"/>
    <property type="match status" value="1"/>
</dbReference>
<dbReference type="EMBL" id="RDSM01000003">
    <property type="protein sequence ID" value="RXH54511.1"/>
    <property type="molecule type" value="Genomic_DNA"/>
</dbReference>
<evidence type="ECO:0000259" key="1">
    <source>
        <dbReference type="Pfam" id="PF12867"/>
    </source>
</evidence>
<keyword evidence="3" id="KW-1185">Reference proteome</keyword>
<evidence type="ECO:0000313" key="2">
    <source>
        <dbReference type="EMBL" id="RXH54511.1"/>
    </source>
</evidence>
<feature type="domain" description="DinB-like" evidence="1">
    <location>
        <begin position="19"/>
        <end position="143"/>
    </location>
</feature>
<reference evidence="3" key="2">
    <citation type="submission" date="2019-02" db="EMBL/GenBank/DDBJ databases">
        <title>Granulicella sibirica sp. nov., a psychrotolerant acidobacterium isolated from an organic soil layer in forested tundra, West Siberia.</title>
        <authorList>
            <person name="Oshkin I.Y."/>
            <person name="Kulichevskaya I.S."/>
            <person name="Rijpstra W.I.C."/>
            <person name="Sinninghe Damste J.S."/>
            <person name="Rakitin A.L."/>
            <person name="Ravin N.V."/>
            <person name="Dedysh S.N."/>
        </authorList>
    </citation>
    <scope>NUCLEOTIDE SEQUENCE [LARGE SCALE GENOMIC DNA]</scope>
    <source>
        <strain evidence="3">AF10</strain>
    </source>
</reference>